<dbReference type="Gramene" id="A03p21290.2_BraZ1">
    <property type="protein sequence ID" value="A03p21290.2_BraZ1.CDS.1"/>
    <property type="gene ID" value="A03g21290.2_BraZ1"/>
</dbReference>
<dbReference type="EMBL" id="LS974619">
    <property type="protein sequence ID" value="CAG7880786.1"/>
    <property type="molecule type" value="Genomic_DNA"/>
</dbReference>
<gene>
    <name evidence="1" type="ORF">BRAPAZ1V2_A03P21290.2</name>
</gene>
<reference evidence="1 2" key="1">
    <citation type="submission" date="2021-07" db="EMBL/GenBank/DDBJ databases">
        <authorList>
            <consortium name="Genoscope - CEA"/>
            <person name="William W."/>
        </authorList>
    </citation>
    <scope>NUCLEOTIDE SEQUENCE [LARGE SCALE GENOMIC DNA]</scope>
</reference>
<evidence type="ECO:0000313" key="1">
    <source>
        <dbReference type="EMBL" id="CAG7880786.1"/>
    </source>
</evidence>
<evidence type="ECO:0000313" key="2">
    <source>
        <dbReference type="Proteomes" id="UP000694005"/>
    </source>
</evidence>
<organism evidence="1 2">
    <name type="scientific">Brassica campestris</name>
    <name type="common">Field mustard</name>
    <dbReference type="NCBI Taxonomy" id="3711"/>
    <lineage>
        <taxon>Eukaryota</taxon>
        <taxon>Viridiplantae</taxon>
        <taxon>Streptophyta</taxon>
        <taxon>Embryophyta</taxon>
        <taxon>Tracheophyta</taxon>
        <taxon>Spermatophyta</taxon>
        <taxon>Magnoliopsida</taxon>
        <taxon>eudicotyledons</taxon>
        <taxon>Gunneridae</taxon>
        <taxon>Pentapetalae</taxon>
        <taxon>rosids</taxon>
        <taxon>malvids</taxon>
        <taxon>Brassicales</taxon>
        <taxon>Brassicaceae</taxon>
        <taxon>Brassiceae</taxon>
        <taxon>Brassica</taxon>
    </lineage>
</organism>
<dbReference type="AlphaFoldDB" id="A0A8D9GHJ6"/>
<dbReference type="Proteomes" id="UP000694005">
    <property type="component" value="Chromosome A03"/>
</dbReference>
<sequence length="40" mass="4390">MLNPHSRLLDANVSLSLSPSLHIHTLTLSSFLALSRRCTS</sequence>
<accession>A0A8D9GHJ6</accession>
<protein>
    <submittedName>
        <fullName evidence="1">Uncharacterized protein</fullName>
    </submittedName>
</protein>
<name>A0A8D9GHJ6_BRACM</name>
<proteinExistence type="predicted"/>